<keyword evidence="2" id="KW-1185">Reference proteome</keyword>
<sequence>LIDCVNFGERGKDRRHNKYIDNPQFDVEALVKVIGRLNDPNVKYLRWFEILTLMRDVYSKPFILPPNNMTLIYNIIDDKIFSNKDKAELINDISDEEESSD</sequence>
<comment type="caution">
    <text evidence="1">The sequence shown here is derived from an EMBL/GenBank/DDBJ whole genome shotgun (WGS) entry which is preliminary data.</text>
</comment>
<name>A0ACA9PHJ1_9GLOM</name>
<evidence type="ECO:0000313" key="1">
    <source>
        <dbReference type="EMBL" id="CAG8709983.1"/>
    </source>
</evidence>
<organism evidence="1 2">
    <name type="scientific">Racocetra persica</name>
    <dbReference type="NCBI Taxonomy" id="160502"/>
    <lineage>
        <taxon>Eukaryota</taxon>
        <taxon>Fungi</taxon>
        <taxon>Fungi incertae sedis</taxon>
        <taxon>Mucoromycota</taxon>
        <taxon>Glomeromycotina</taxon>
        <taxon>Glomeromycetes</taxon>
        <taxon>Diversisporales</taxon>
        <taxon>Gigasporaceae</taxon>
        <taxon>Racocetra</taxon>
    </lineage>
</organism>
<dbReference type="Proteomes" id="UP000789920">
    <property type="component" value="Unassembled WGS sequence"/>
</dbReference>
<protein>
    <submittedName>
        <fullName evidence="1">29661_t:CDS:1</fullName>
    </submittedName>
</protein>
<accession>A0ACA9PHJ1</accession>
<feature type="non-terminal residue" evidence="1">
    <location>
        <position position="1"/>
    </location>
</feature>
<gene>
    <name evidence="1" type="ORF">RPERSI_LOCUS10469</name>
</gene>
<reference evidence="1" key="1">
    <citation type="submission" date="2021-06" db="EMBL/GenBank/DDBJ databases">
        <authorList>
            <person name="Kallberg Y."/>
            <person name="Tangrot J."/>
            <person name="Rosling A."/>
        </authorList>
    </citation>
    <scope>NUCLEOTIDE SEQUENCE</scope>
    <source>
        <strain evidence="1">MA461A</strain>
    </source>
</reference>
<evidence type="ECO:0000313" key="2">
    <source>
        <dbReference type="Proteomes" id="UP000789920"/>
    </source>
</evidence>
<proteinExistence type="predicted"/>
<dbReference type="EMBL" id="CAJVQC010020734">
    <property type="protein sequence ID" value="CAG8709983.1"/>
    <property type="molecule type" value="Genomic_DNA"/>
</dbReference>